<organism evidence="2 3">
    <name type="scientific">Flagellimonas eckloniae</name>
    <dbReference type="NCBI Taxonomy" id="346185"/>
    <lineage>
        <taxon>Bacteria</taxon>
        <taxon>Pseudomonadati</taxon>
        <taxon>Bacteroidota</taxon>
        <taxon>Flavobacteriia</taxon>
        <taxon>Flavobacteriales</taxon>
        <taxon>Flavobacteriaceae</taxon>
        <taxon>Flagellimonas</taxon>
    </lineage>
</organism>
<dbReference type="PANTHER" id="PTHR43685:SF2">
    <property type="entry name" value="GLYCOSYLTRANSFERASE 2-LIKE DOMAIN-CONTAINING PROTEIN"/>
    <property type="match status" value="1"/>
</dbReference>
<evidence type="ECO:0000313" key="2">
    <source>
        <dbReference type="EMBL" id="KQC30135.1"/>
    </source>
</evidence>
<sequence length="281" mass="32200">MKVTAYKPYFGATPNSINDADFNRLITYFELLGAVKNPTVSLIIPVYRAKETLVAHIFSLANLKTIIPYEVIFVENNADSETLSILEQLGAKVVSEKEQGITFARQKGLEEAKGQIICSMDPDSIYDPYYIDKMALPFFMDKELVLCYSVSKSYENDFQLSSKMRFRNRVKNIYFRWKLSQGFTTRIKYIRAVSMVIKKEAILPIGYETDLRVVSGCDDGMLAIKLHSIGKFKYIPVDVYTALPPKREPAKPFPFCNERFMPTKKVIEETCKELIIEEVSQ</sequence>
<feature type="domain" description="Glycosyltransferase 2-like" evidence="1">
    <location>
        <begin position="41"/>
        <end position="175"/>
    </location>
</feature>
<dbReference type="AlphaFoldDB" id="A0A0Q0XM85"/>
<dbReference type="PANTHER" id="PTHR43685">
    <property type="entry name" value="GLYCOSYLTRANSFERASE"/>
    <property type="match status" value="1"/>
</dbReference>
<dbReference type="InterPro" id="IPR050834">
    <property type="entry name" value="Glycosyltransf_2"/>
</dbReference>
<keyword evidence="3" id="KW-1185">Reference proteome</keyword>
<dbReference type="OrthoDB" id="1016922at2"/>
<dbReference type="Proteomes" id="UP000050827">
    <property type="component" value="Unassembled WGS sequence"/>
</dbReference>
<dbReference type="SUPFAM" id="SSF53448">
    <property type="entry name" value="Nucleotide-diphospho-sugar transferases"/>
    <property type="match status" value="1"/>
</dbReference>
<evidence type="ECO:0000313" key="3">
    <source>
        <dbReference type="Proteomes" id="UP000050827"/>
    </source>
</evidence>
<dbReference type="InterPro" id="IPR029044">
    <property type="entry name" value="Nucleotide-diphossugar_trans"/>
</dbReference>
<evidence type="ECO:0000259" key="1">
    <source>
        <dbReference type="Pfam" id="PF00535"/>
    </source>
</evidence>
<accession>A0A0Q0XM85</accession>
<proteinExistence type="predicted"/>
<dbReference type="STRING" id="346185.AAY42_09800"/>
<gene>
    <name evidence="2" type="ORF">AAY42_09800</name>
</gene>
<dbReference type="RefSeq" id="WP_055394663.1">
    <property type="nucleotide sequence ID" value="NZ_LCTZ01000002.1"/>
</dbReference>
<dbReference type="CDD" id="cd00761">
    <property type="entry name" value="Glyco_tranf_GTA_type"/>
    <property type="match status" value="1"/>
</dbReference>
<dbReference type="Pfam" id="PF00535">
    <property type="entry name" value="Glycos_transf_2"/>
    <property type="match status" value="1"/>
</dbReference>
<dbReference type="EMBL" id="LCTZ01000002">
    <property type="protein sequence ID" value="KQC30135.1"/>
    <property type="molecule type" value="Genomic_DNA"/>
</dbReference>
<comment type="caution">
    <text evidence="2">The sequence shown here is derived from an EMBL/GenBank/DDBJ whole genome shotgun (WGS) entry which is preliminary data.</text>
</comment>
<dbReference type="Gene3D" id="3.90.550.10">
    <property type="entry name" value="Spore Coat Polysaccharide Biosynthesis Protein SpsA, Chain A"/>
    <property type="match status" value="1"/>
</dbReference>
<dbReference type="InterPro" id="IPR001173">
    <property type="entry name" value="Glyco_trans_2-like"/>
</dbReference>
<reference evidence="2 3" key="1">
    <citation type="submission" date="2015-04" db="EMBL/GenBank/DDBJ databases">
        <title>Complete genome of flavobacterium.</title>
        <authorList>
            <person name="Kwon Y.M."/>
            <person name="Kim S.-J."/>
        </authorList>
    </citation>
    <scope>NUCLEOTIDE SEQUENCE [LARGE SCALE GENOMIC DNA]</scope>
    <source>
        <strain evidence="2 3">DK169</strain>
    </source>
</reference>
<protein>
    <recommendedName>
        <fullName evidence="1">Glycosyltransferase 2-like domain-containing protein</fullName>
    </recommendedName>
</protein>
<name>A0A0Q0XM85_9FLAO</name>